<dbReference type="InterPro" id="IPR051396">
    <property type="entry name" value="Bact_Antivir_Def_Nuclease"/>
</dbReference>
<dbReference type="PANTHER" id="PTHR43581">
    <property type="entry name" value="ATP/GTP PHOSPHATASE"/>
    <property type="match status" value="1"/>
</dbReference>
<protein>
    <recommendedName>
        <fullName evidence="1">ATPase AAA-type core domain-containing protein</fullName>
    </recommendedName>
</protein>
<dbReference type="Gene3D" id="3.40.50.300">
    <property type="entry name" value="P-loop containing nucleotide triphosphate hydrolases"/>
    <property type="match status" value="1"/>
</dbReference>
<dbReference type="Pfam" id="PF13304">
    <property type="entry name" value="AAA_21"/>
    <property type="match status" value="1"/>
</dbReference>
<dbReference type="InterPro" id="IPR027417">
    <property type="entry name" value="P-loop_NTPase"/>
</dbReference>
<dbReference type="SUPFAM" id="SSF52540">
    <property type="entry name" value="P-loop containing nucleoside triphosphate hydrolases"/>
    <property type="match status" value="1"/>
</dbReference>
<feature type="domain" description="ATPase AAA-type core" evidence="1">
    <location>
        <begin position="193"/>
        <end position="288"/>
    </location>
</feature>
<gene>
    <name evidence="2" type="ORF">SDC9_156071</name>
</gene>
<comment type="caution">
    <text evidence="2">The sequence shown here is derived from an EMBL/GenBank/DDBJ whole genome shotgun (WGS) entry which is preliminary data.</text>
</comment>
<evidence type="ECO:0000313" key="2">
    <source>
        <dbReference type="EMBL" id="MPN08786.1"/>
    </source>
</evidence>
<proteinExistence type="predicted"/>
<dbReference type="GO" id="GO:0005524">
    <property type="term" value="F:ATP binding"/>
    <property type="evidence" value="ECO:0007669"/>
    <property type="project" value="InterPro"/>
</dbReference>
<reference evidence="2" key="1">
    <citation type="submission" date="2019-08" db="EMBL/GenBank/DDBJ databases">
        <authorList>
            <person name="Kucharzyk K."/>
            <person name="Murdoch R.W."/>
            <person name="Higgins S."/>
            <person name="Loffler F."/>
        </authorList>
    </citation>
    <scope>NUCLEOTIDE SEQUENCE</scope>
</reference>
<evidence type="ECO:0000259" key="1">
    <source>
        <dbReference type="Pfam" id="PF13304"/>
    </source>
</evidence>
<dbReference type="AlphaFoldDB" id="A0A645F590"/>
<dbReference type="EMBL" id="VSSQ01054879">
    <property type="protein sequence ID" value="MPN08786.1"/>
    <property type="molecule type" value="Genomic_DNA"/>
</dbReference>
<dbReference type="InterPro" id="IPR003959">
    <property type="entry name" value="ATPase_AAA_core"/>
</dbReference>
<name>A0A645F590_9ZZZZ</name>
<dbReference type="PANTHER" id="PTHR43581:SF2">
    <property type="entry name" value="EXCINUCLEASE ATPASE SUBUNIT"/>
    <property type="match status" value="1"/>
</dbReference>
<accession>A0A645F590</accession>
<organism evidence="2">
    <name type="scientific">bioreactor metagenome</name>
    <dbReference type="NCBI Taxonomy" id="1076179"/>
    <lineage>
        <taxon>unclassified sequences</taxon>
        <taxon>metagenomes</taxon>
        <taxon>ecological metagenomes</taxon>
    </lineage>
</organism>
<dbReference type="GO" id="GO:0016887">
    <property type="term" value="F:ATP hydrolysis activity"/>
    <property type="evidence" value="ECO:0007669"/>
    <property type="project" value="InterPro"/>
</dbReference>
<sequence>MYSILTGDEHTIRGVPFDRADLTFSDDTNLVVENEEDELRITVIRNEVPTSITVEDLVDMFDAVYMSPERSTVRKMDGRLVPALEAYANELHDEIMFAKEHKDLSEITCEDDEDMTDEEIIFWSKDLKAKLDFINEAGFSVDMPSGMRFPPTRYDLVGERKAYMGLARSLEEYVKRNYLLAESMIVYMDIINGLLTDKHIYIKDNSHIGVEMDSGTSLSLSYLSSGERQIMIIFYRLLFHAAPGAIVLLDEPEVSLHISWQQKLGGIFLDVCRLRDLQIIIATHSPQTIHDRWDLATELRVDFA</sequence>